<dbReference type="EMBL" id="CP080034">
    <property type="protein sequence ID" value="QYC10563.1"/>
    <property type="molecule type" value="Genomic_DNA"/>
</dbReference>
<feature type="compositionally biased region" description="Low complexity" evidence="1">
    <location>
        <begin position="153"/>
        <end position="168"/>
    </location>
</feature>
<dbReference type="GeneID" id="94373748"/>
<reference evidence="2 3" key="1">
    <citation type="submission" date="2021-07" db="EMBL/GenBank/DDBJ databases">
        <title>Isolation and characterization of bacteria from a gold mining with a capacity of golden bioaccumulation.</title>
        <authorList>
            <person name="Yang X.J."/>
        </authorList>
    </citation>
    <scope>NUCLEOTIDE SEQUENCE [LARGE SCALE GENOMIC DNA]</scope>
    <source>
        <strain evidence="2 3">Au29</strain>
    </source>
</reference>
<sequence length="190" mass="19933">MFQIAATIPPKWIDLAPGIRGLFRYGPSEAIVSARRHARMVMEGDDRSDPEFAFITGCAIWGLVEWEGVGHPAPVPSADVAHGSPEALAAWIEANPPAEGVADLTADNIVALLKQRPDIYDKLDRTYVQSIVDAAAEKKGSGRSPTGTSTEVPPSATPAGTAPSAPIAKTTRAPKRGKRSGQSSKAAPAN</sequence>
<keyword evidence="3" id="KW-1185">Reference proteome</keyword>
<evidence type="ECO:0000313" key="3">
    <source>
        <dbReference type="Proteomes" id="UP000824334"/>
    </source>
</evidence>
<protein>
    <submittedName>
        <fullName evidence="2">Uncharacterized protein</fullName>
    </submittedName>
</protein>
<accession>A0ABX8TIH2</accession>
<evidence type="ECO:0000256" key="1">
    <source>
        <dbReference type="SAM" id="MobiDB-lite"/>
    </source>
</evidence>
<feature type="compositionally biased region" description="Polar residues" evidence="1">
    <location>
        <begin position="143"/>
        <end position="152"/>
    </location>
</feature>
<gene>
    <name evidence="2" type="ORF">KWG56_00625</name>
</gene>
<name>A0ABX8TIH2_9CAUL</name>
<feature type="compositionally biased region" description="Polar residues" evidence="1">
    <location>
        <begin position="180"/>
        <end position="190"/>
    </location>
</feature>
<feature type="region of interest" description="Disordered" evidence="1">
    <location>
        <begin position="136"/>
        <end position="190"/>
    </location>
</feature>
<organism evidence="2 3">
    <name type="scientific">Brevundimonas nasdae</name>
    <dbReference type="NCBI Taxonomy" id="172043"/>
    <lineage>
        <taxon>Bacteria</taxon>
        <taxon>Pseudomonadati</taxon>
        <taxon>Pseudomonadota</taxon>
        <taxon>Alphaproteobacteria</taxon>
        <taxon>Caulobacterales</taxon>
        <taxon>Caulobacteraceae</taxon>
        <taxon>Brevundimonas</taxon>
    </lineage>
</organism>
<dbReference type="Proteomes" id="UP000824334">
    <property type="component" value="Chromosome"/>
</dbReference>
<dbReference type="RefSeq" id="WP_219353315.1">
    <property type="nucleotide sequence ID" value="NZ_CP080034.1"/>
</dbReference>
<evidence type="ECO:0000313" key="2">
    <source>
        <dbReference type="EMBL" id="QYC10563.1"/>
    </source>
</evidence>
<proteinExistence type="predicted"/>